<keyword evidence="14" id="KW-0735">Signal-anchor</keyword>
<keyword evidence="6" id="KW-1003">Cell membrane</keyword>
<feature type="compositionally biased region" description="Basic and acidic residues" evidence="29">
    <location>
        <begin position="167"/>
        <end position="187"/>
    </location>
</feature>
<dbReference type="EC" id="3.1.4.1" evidence="5"/>
<dbReference type="SUPFAM" id="SSF90188">
    <property type="entry name" value="Somatomedin B domain"/>
    <property type="match status" value="2"/>
</dbReference>
<dbReference type="PROSITE" id="PS00524">
    <property type="entry name" value="SMB_1"/>
    <property type="match status" value="2"/>
</dbReference>
<evidence type="ECO:0000256" key="17">
    <source>
        <dbReference type="ARBA" id="ARBA00023157"/>
    </source>
</evidence>
<comment type="catalytic activity">
    <reaction evidence="21">
        <text>ATP + H2O = AMP + diphosphate + H(+)</text>
        <dbReference type="Rhea" id="RHEA:14245"/>
        <dbReference type="ChEBI" id="CHEBI:15377"/>
        <dbReference type="ChEBI" id="CHEBI:15378"/>
        <dbReference type="ChEBI" id="CHEBI:30616"/>
        <dbReference type="ChEBI" id="CHEBI:33019"/>
        <dbReference type="ChEBI" id="CHEBI:456215"/>
        <dbReference type="EC" id="3.6.1.9"/>
    </reaction>
    <physiologicalReaction direction="left-to-right" evidence="21">
        <dbReference type="Rhea" id="RHEA:14246"/>
    </physiologicalReaction>
</comment>
<evidence type="ECO:0000256" key="4">
    <source>
        <dbReference type="ARBA" id="ARBA00004613"/>
    </source>
</evidence>
<evidence type="ECO:0000256" key="28">
    <source>
        <dbReference type="ARBA" id="ARBA00049048"/>
    </source>
</evidence>
<dbReference type="GO" id="GO:0030500">
    <property type="term" value="P:regulation of bone mineralization"/>
    <property type="evidence" value="ECO:0007669"/>
    <property type="project" value="TreeGrafter"/>
</dbReference>
<reference evidence="31" key="3">
    <citation type="submission" date="2025-09" db="UniProtKB">
        <authorList>
            <consortium name="Ensembl"/>
        </authorList>
    </citation>
    <scope>IDENTIFICATION</scope>
</reference>
<feature type="region of interest" description="Disordered" evidence="29">
    <location>
        <begin position="232"/>
        <end position="253"/>
    </location>
</feature>
<dbReference type="Pfam" id="PF01223">
    <property type="entry name" value="Endonuclease_NS"/>
    <property type="match status" value="1"/>
</dbReference>
<evidence type="ECO:0000256" key="20">
    <source>
        <dbReference type="ARBA" id="ARBA00044879"/>
    </source>
</evidence>
<dbReference type="InterPro" id="IPR017850">
    <property type="entry name" value="Alkaline_phosphatase_core_sf"/>
</dbReference>
<dbReference type="FunFam" id="3.40.720.10:FF:000010">
    <property type="entry name" value="Ectonucleotide pyrophosphatase/phosphodiesterase family member 1"/>
    <property type="match status" value="1"/>
</dbReference>
<evidence type="ECO:0000256" key="13">
    <source>
        <dbReference type="ARBA" id="ARBA00022837"/>
    </source>
</evidence>
<feature type="region of interest" description="Disordered" evidence="29">
    <location>
        <begin position="62"/>
        <end position="214"/>
    </location>
</feature>
<dbReference type="SMART" id="SM00201">
    <property type="entry name" value="SO"/>
    <property type="match status" value="2"/>
</dbReference>
<evidence type="ECO:0000256" key="5">
    <source>
        <dbReference type="ARBA" id="ARBA00012029"/>
    </source>
</evidence>
<dbReference type="PANTHER" id="PTHR10151">
    <property type="entry name" value="ECTONUCLEOTIDE PYROPHOSPHATASE/PHOSPHODIESTERASE"/>
    <property type="match status" value="1"/>
</dbReference>
<comment type="subcellular location">
    <subcellularLocation>
        <location evidence="3">Cell membrane</location>
        <topology evidence="3">Single-pass type II membrane protein</topology>
    </subcellularLocation>
    <subcellularLocation>
        <location evidence="4">Secreted</location>
    </subcellularLocation>
</comment>
<feature type="domain" description="SMB" evidence="30">
    <location>
        <begin position="363"/>
        <end position="407"/>
    </location>
</feature>
<dbReference type="GO" id="GO:0005886">
    <property type="term" value="C:plasma membrane"/>
    <property type="evidence" value="ECO:0007669"/>
    <property type="project" value="UniProtKB-SubCell"/>
</dbReference>
<dbReference type="SUPFAM" id="SSF54060">
    <property type="entry name" value="His-Me finger endonucleases"/>
    <property type="match status" value="1"/>
</dbReference>
<evidence type="ECO:0000256" key="10">
    <source>
        <dbReference type="ARBA" id="ARBA00022737"/>
    </source>
</evidence>
<evidence type="ECO:0000256" key="16">
    <source>
        <dbReference type="ARBA" id="ARBA00023136"/>
    </source>
</evidence>
<comment type="catalytic activity">
    <reaction evidence="26">
        <text>UTP + H2O = UMP + diphosphate + H(+)</text>
        <dbReference type="Rhea" id="RHEA:29395"/>
        <dbReference type="ChEBI" id="CHEBI:15377"/>
        <dbReference type="ChEBI" id="CHEBI:15378"/>
        <dbReference type="ChEBI" id="CHEBI:33019"/>
        <dbReference type="ChEBI" id="CHEBI:46398"/>
        <dbReference type="ChEBI" id="CHEBI:57865"/>
        <dbReference type="EC" id="3.6.1.9"/>
    </reaction>
    <physiologicalReaction direction="left-to-right" evidence="26">
        <dbReference type="Rhea" id="RHEA:29396"/>
    </physiologicalReaction>
</comment>
<reference evidence="32" key="1">
    <citation type="submission" date="2019-10" db="EMBL/GenBank/DDBJ databases">
        <title>Corvus moneduloides (New Caledonian crow) genome, bCorMon1, primary haplotype.</title>
        <authorList>
            <person name="Rutz C."/>
            <person name="Fungtammasan C."/>
            <person name="Mountcastle J."/>
            <person name="Formenti G."/>
            <person name="Chow W."/>
            <person name="Howe K."/>
            <person name="Steele M.P."/>
            <person name="Fernandes J."/>
            <person name="Gilbert M.T.P."/>
            <person name="Fedrigo O."/>
            <person name="Jarvis E.D."/>
            <person name="Gemmell N."/>
        </authorList>
    </citation>
    <scope>NUCLEOTIDE SEQUENCE [LARGE SCALE GENOMIC DNA]</scope>
</reference>
<keyword evidence="32" id="KW-1185">Reference proteome</keyword>
<dbReference type="GO" id="GO:0046034">
    <property type="term" value="P:ATP metabolic process"/>
    <property type="evidence" value="ECO:0007669"/>
    <property type="project" value="TreeGrafter"/>
</dbReference>
<keyword evidence="9" id="KW-0479">Metal-binding</keyword>
<dbReference type="OMA" id="LMDGMIN"/>
<keyword evidence="13" id="KW-0106">Calcium</keyword>
<keyword evidence="10" id="KW-0677">Repeat</keyword>
<dbReference type="GO" id="GO:0047429">
    <property type="term" value="F:nucleoside triphosphate diphosphatase activity"/>
    <property type="evidence" value="ECO:0007669"/>
    <property type="project" value="UniProtKB-EC"/>
</dbReference>
<dbReference type="Gene3D" id="3.40.720.10">
    <property type="entry name" value="Alkaline Phosphatase, subunit A"/>
    <property type="match status" value="1"/>
</dbReference>
<dbReference type="FunFam" id="4.10.410.20:FF:000003">
    <property type="entry name" value="Ectonucleotide pyrophosphatase/phosphodiesterase family member 1"/>
    <property type="match status" value="1"/>
</dbReference>
<dbReference type="SMART" id="SM00477">
    <property type="entry name" value="NUC"/>
    <property type="match status" value="1"/>
</dbReference>
<evidence type="ECO:0000256" key="9">
    <source>
        <dbReference type="ARBA" id="ARBA00022723"/>
    </source>
</evidence>
<keyword evidence="11" id="KW-0378">Hydrolase</keyword>
<evidence type="ECO:0000256" key="27">
    <source>
        <dbReference type="ARBA" id="ARBA00048215"/>
    </source>
</evidence>
<dbReference type="Ensembl" id="ENSCMUT00000016828.2">
    <property type="protein sequence ID" value="ENSCMUP00000015662.1"/>
    <property type="gene ID" value="ENSCMUG00000009732.2"/>
</dbReference>
<reference evidence="31" key="2">
    <citation type="submission" date="2025-08" db="UniProtKB">
        <authorList>
            <consortium name="Ensembl"/>
        </authorList>
    </citation>
    <scope>IDENTIFICATION</scope>
</reference>
<evidence type="ECO:0000256" key="23">
    <source>
        <dbReference type="ARBA" id="ARBA00045000"/>
    </source>
</evidence>
<evidence type="ECO:0000256" key="21">
    <source>
        <dbReference type="ARBA" id="ARBA00044894"/>
    </source>
</evidence>
<keyword evidence="12" id="KW-0862">Zinc</keyword>
<evidence type="ECO:0000256" key="24">
    <source>
        <dbReference type="ARBA" id="ARBA00045010"/>
    </source>
</evidence>
<dbReference type="Pfam" id="PF01033">
    <property type="entry name" value="Somatomedin_B"/>
    <property type="match status" value="2"/>
</dbReference>
<evidence type="ECO:0000256" key="18">
    <source>
        <dbReference type="ARBA" id="ARBA00023180"/>
    </source>
</evidence>
<gene>
    <name evidence="31" type="primary">ENPP1</name>
</gene>
<evidence type="ECO:0000256" key="12">
    <source>
        <dbReference type="ARBA" id="ARBA00022833"/>
    </source>
</evidence>
<evidence type="ECO:0000256" key="25">
    <source>
        <dbReference type="ARBA" id="ARBA00045013"/>
    </source>
</evidence>
<dbReference type="GO" id="GO:0030505">
    <property type="term" value="P:inorganic diphosphate transport"/>
    <property type="evidence" value="ECO:0007669"/>
    <property type="project" value="TreeGrafter"/>
</dbReference>
<dbReference type="GO" id="GO:0004551">
    <property type="term" value="F:dinucleotide phosphatase activity"/>
    <property type="evidence" value="ECO:0007669"/>
    <property type="project" value="TreeGrafter"/>
</dbReference>
<dbReference type="Gene3D" id="3.40.570.10">
    <property type="entry name" value="Extracellular Endonuclease, subunit A"/>
    <property type="match status" value="1"/>
</dbReference>
<comment type="cofactor">
    <cofactor evidence="2">
        <name>Zn(2+)</name>
        <dbReference type="ChEBI" id="CHEBI:29105"/>
    </cofactor>
</comment>
<dbReference type="PANTHER" id="PTHR10151:SF77">
    <property type="entry name" value="ECTONUCLEOTIDE PYROPHOSPHATASE_PHOSPHODIESTERASE FAMILY MEMBER 1"/>
    <property type="match status" value="1"/>
</dbReference>
<dbReference type="SMART" id="SM00892">
    <property type="entry name" value="Endonuclease_NS"/>
    <property type="match status" value="1"/>
</dbReference>
<dbReference type="InterPro" id="IPR001212">
    <property type="entry name" value="Somatomedin_B_dom"/>
</dbReference>
<organism evidence="31 32">
    <name type="scientific">Corvus moneduloides</name>
    <name type="common">New Caledonian crow</name>
    <dbReference type="NCBI Taxonomy" id="1196302"/>
    <lineage>
        <taxon>Eukaryota</taxon>
        <taxon>Metazoa</taxon>
        <taxon>Chordata</taxon>
        <taxon>Craniata</taxon>
        <taxon>Vertebrata</taxon>
        <taxon>Euteleostomi</taxon>
        <taxon>Archelosauria</taxon>
        <taxon>Archosauria</taxon>
        <taxon>Dinosauria</taxon>
        <taxon>Saurischia</taxon>
        <taxon>Theropoda</taxon>
        <taxon>Coelurosauria</taxon>
        <taxon>Aves</taxon>
        <taxon>Neognathae</taxon>
        <taxon>Neoaves</taxon>
        <taxon>Telluraves</taxon>
        <taxon>Australaves</taxon>
        <taxon>Passeriformes</taxon>
        <taxon>Corvoidea</taxon>
        <taxon>Corvidae</taxon>
        <taxon>Corvus</taxon>
    </lineage>
</organism>
<dbReference type="InterPro" id="IPR044925">
    <property type="entry name" value="His-Me_finger_sf"/>
</dbReference>
<keyword evidence="16" id="KW-0472">Membrane</keyword>
<dbReference type="PROSITE" id="PS50958">
    <property type="entry name" value="SMB_2"/>
    <property type="match status" value="2"/>
</dbReference>
<dbReference type="GO" id="GO:0009986">
    <property type="term" value="C:cell surface"/>
    <property type="evidence" value="ECO:0007669"/>
    <property type="project" value="TreeGrafter"/>
</dbReference>
<evidence type="ECO:0000256" key="14">
    <source>
        <dbReference type="ARBA" id="ARBA00022968"/>
    </source>
</evidence>
<feature type="domain" description="SMB" evidence="30">
    <location>
        <begin position="322"/>
        <end position="362"/>
    </location>
</feature>
<keyword evidence="18" id="KW-0325">Glycoprotein</keyword>
<dbReference type="Proteomes" id="UP000694553">
    <property type="component" value="Unassembled WGS sequence"/>
</dbReference>
<evidence type="ECO:0000313" key="32">
    <source>
        <dbReference type="Proteomes" id="UP000694553"/>
    </source>
</evidence>
<evidence type="ECO:0000256" key="15">
    <source>
        <dbReference type="ARBA" id="ARBA00022989"/>
    </source>
</evidence>
<evidence type="ECO:0000256" key="22">
    <source>
        <dbReference type="ARBA" id="ARBA00044922"/>
    </source>
</evidence>
<dbReference type="InterPro" id="IPR002591">
    <property type="entry name" value="Phosphodiest/P_Trfase"/>
</dbReference>
<proteinExistence type="predicted"/>
<dbReference type="FunFam" id="4.10.410.20:FF:000001">
    <property type="entry name" value="Ectonucleotide pyrophosphatase/phosphodiesterase family member 2"/>
    <property type="match status" value="1"/>
</dbReference>
<comment type="catalytic activity">
    <reaction evidence="22">
        <text>CTP + H2O = CMP + diphosphate + H(+)</text>
        <dbReference type="Rhea" id="RHEA:27762"/>
        <dbReference type="ChEBI" id="CHEBI:15377"/>
        <dbReference type="ChEBI" id="CHEBI:15378"/>
        <dbReference type="ChEBI" id="CHEBI:33019"/>
        <dbReference type="ChEBI" id="CHEBI:37563"/>
        <dbReference type="ChEBI" id="CHEBI:60377"/>
        <dbReference type="EC" id="3.6.1.9"/>
    </reaction>
    <physiologicalReaction direction="left-to-right" evidence="22">
        <dbReference type="Rhea" id="RHEA:27763"/>
    </physiologicalReaction>
</comment>
<dbReference type="InterPro" id="IPR036024">
    <property type="entry name" value="Somatomedin_B-like_dom_sf"/>
</dbReference>
<dbReference type="AlphaFoldDB" id="A0A8C3EB69"/>
<dbReference type="GO" id="GO:0045599">
    <property type="term" value="P:negative regulation of fat cell differentiation"/>
    <property type="evidence" value="ECO:0007669"/>
    <property type="project" value="TreeGrafter"/>
</dbReference>
<comment type="catalytic activity">
    <reaction evidence="20">
        <text>a ribonucleoside 5'-triphosphate + H2O = a ribonucleoside 5'-phosphate + diphosphate + H(+)</text>
        <dbReference type="Rhea" id="RHEA:23996"/>
        <dbReference type="ChEBI" id="CHEBI:15377"/>
        <dbReference type="ChEBI" id="CHEBI:15378"/>
        <dbReference type="ChEBI" id="CHEBI:33019"/>
        <dbReference type="ChEBI" id="CHEBI:58043"/>
        <dbReference type="ChEBI" id="CHEBI:61557"/>
        <dbReference type="EC" id="3.6.1.9"/>
    </reaction>
    <physiologicalReaction direction="left-to-right" evidence="20">
        <dbReference type="Rhea" id="RHEA:23997"/>
    </physiologicalReaction>
</comment>
<comment type="catalytic activity">
    <reaction evidence="28">
        <text>P(1),P(4)-bis(5'-adenosyl) tetraphosphate + H2O = AMP + ATP + 2 H(+)</text>
        <dbReference type="Rhea" id="RHEA:32039"/>
        <dbReference type="ChEBI" id="CHEBI:15377"/>
        <dbReference type="ChEBI" id="CHEBI:15378"/>
        <dbReference type="ChEBI" id="CHEBI:30616"/>
        <dbReference type="ChEBI" id="CHEBI:58141"/>
        <dbReference type="ChEBI" id="CHEBI:456215"/>
    </reaction>
    <physiologicalReaction direction="left-to-right" evidence="28">
        <dbReference type="Rhea" id="RHEA:32040"/>
    </physiologicalReaction>
</comment>
<dbReference type="CDD" id="cd00091">
    <property type="entry name" value="NUC"/>
    <property type="match status" value="1"/>
</dbReference>
<evidence type="ECO:0000313" key="31">
    <source>
        <dbReference type="Ensembl" id="ENSCMUP00000015662.1"/>
    </source>
</evidence>
<comment type="catalytic activity">
    <reaction evidence="27">
        <text>GTP + H2O = GMP + diphosphate + H(+)</text>
        <dbReference type="Rhea" id="RHEA:29391"/>
        <dbReference type="ChEBI" id="CHEBI:15377"/>
        <dbReference type="ChEBI" id="CHEBI:15378"/>
        <dbReference type="ChEBI" id="CHEBI:33019"/>
        <dbReference type="ChEBI" id="CHEBI:37565"/>
        <dbReference type="ChEBI" id="CHEBI:58115"/>
        <dbReference type="EC" id="3.6.1.9"/>
    </reaction>
    <physiologicalReaction direction="left-to-right" evidence="27">
        <dbReference type="Rhea" id="RHEA:29392"/>
    </physiologicalReaction>
</comment>
<dbReference type="Pfam" id="PF01663">
    <property type="entry name" value="Phosphodiest"/>
    <property type="match status" value="1"/>
</dbReference>
<name>A0A8C3EB69_CORMO</name>
<evidence type="ECO:0000259" key="30">
    <source>
        <dbReference type="PROSITE" id="PS50958"/>
    </source>
</evidence>
<evidence type="ECO:0000256" key="3">
    <source>
        <dbReference type="ARBA" id="ARBA00004401"/>
    </source>
</evidence>
<evidence type="ECO:0000256" key="7">
    <source>
        <dbReference type="ARBA" id="ARBA00022525"/>
    </source>
</evidence>
<keyword evidence="8" id="KW-0812">Transmembrane</keyword>
<evidence type="ECO:0000256" key="8">
    <source>
        <dbReference type="ARBA" id="ARBA00022692"/>
    </source>
</evidence>
<evidence type="ECO:0000256" key="26">
    <source>
        <dbReference type="ARBA" id="ARBA00047299"/>
    </source>
</evidence>
<evidence type="ECO:0000256" key="1">
    <source>
        <dbReference type="ARBA" id="ARBA00000983"/>
    </source>
</evidence>
<dbReference type="CDD" id="cd16018">
    <property type="entry name" value="Enpp"/>
    <property type="match status" value="1"/>
</dbReference>
<keyword evidence="7" id="KW-0964">Secreted</keyword>
<dbReference type="GO" id="GO:0046872">
    <property type="term" value="F:metal ion binding"/>
    <property type="evidence" value="ECO:0007669"/>
    <property type="project" value="UniProtKB-KW"/>
</dbReference>
<evidence type="ECO:0000256" key="2">
    <source>
        <dbReference type="ARBA" id="ARBA00001947"/>
    </source>
</evidence>
<comment type="catalytic activity">
    <reaction evidence="1">
        <text>Hydrolytically removes 5'-nucleotides successively from the 3'-hydroxy termini of 3'-hydroxy-terminated oligonucleotides.</text>
        <dbReference type="EC" id="3.1.4.1"/>
    </reaction>
</comment>
<dbReference type="GO" id="GO:0005576">
    <property type="term" value="C:extracellular region"/>
    <property type="evidence" value="ECO:0007669"/>
    <property type="project" value="UniProtKB-SubCell"/>
</dbReference>
<dbReference type="GO" id="GO:0004528">
    <property type="term" value="F:phosphodiesterase I activity"/>
    <property type="evidence" value="ECO:0007669"/>
    <property type="project" value="UniProtKB-EC"/>
</dbReference>
<sequence>MPRVGGFRGHPAGTYGRKGKTSGRGEELQAGTEGSILRRTPAAGSALGANAHRGLAACLWQHREQDRDRDRDRDRDPRPRAHLCHRRRAASEKAAAPPPPGDRAAETFSALPRKHGPAPSPRRYFGAARYPPAPHLLPALPCPARRDGRPQPSLTCREGSESGGRPGRGDRAGRADREGGREGEEHPAPSSTPLPAGERGPPVSALRAGRGGAGRDRAAGLLIAVSGRAEGRAAGTMQGNGQQTGKGHEDHLDGVGAADGGLQAAAVPMLPAMEVAEEPEKPPGGKGKDPNTYKVLSLVLCVCMLTTILGCIFGLKPSCSKDVKTCKGRCFERTFGSCRCDKDCVKLGNCCLDYQETCIQPAHIWTCNKFRCGEKRRPEYRCSCSDDCVESKDCCVNYQAVCKGEASWVEEECEDITEPQCPKGFTKSPVLLFSLDGFRAEYLQTWGGLLPVISKLQKCGTYTSSMRPVYPSKTFPNHYSIVTGLYPESHGIIDNKMYDPKRNASFTLRNKEKFDPQWYQGQPIWLTAMYQGLKAGTFFWPGSDVAVNGTFPNLYEIYNGSIPFEERVVTVLRWLQLPEDERPHFYTLYLEEPDSSGHKFGPVSSGVIMALQRVDEIVGMLMDGLKQMNLHKCLNIIFVSDHGMEVGSCRRTVYLNSYLDNVQDFIVVPGPAARLRPNNVPDEYFSFNYEGIARNLTCIKPNQPFKAYMKQLLPKRFHFSHNDRIEPLHFYLDSQWQLARKPLEIKSCKGGFHGSDNRFPNMQAIFIGFGPGFKFGTQVDPFENIEVYNLMCDLLDLKPAPNNGTHGRLNHLLKNPVYTPHHPKETSHPSECSVVGERAFSVSLGCSCRTGGLPIRDFHQRLNLTETEVKKTEDLNLPYGRPRVLQKRHNYCLLYHYRYVSGYSRDYRMSLWSAYTVGKDDKWVSSTGAASSCLHKDARISQNYNQTCLFYNNHPRLTYGFLAPPDFMTDAKKPHYDALLTSNIVPMYPAFKVLWNYFHQHLLPEYAAARNGVNIVSGPVFDYDSDGLYDTPEKLKRYPGNSEVPVPTHFFIVLTSCKNTSETPLECEGSLDALSFVVPHREDNSESCADGKSESMWVEERMKFHTARIRDIELLTGLSFYQDRKQPISDILQLKTYLPTFETI</sequence>
<dbReference type="InterPro" id="IPR001604">
    <property type="entry name" value="Endo_G_ENPP1-like_dom"/>
</dbReference>
<dbReference type="GO" id="GO:0003676">
    <property type="term" value="F:nucleic acid binding"/>
    <property type="evidence" value="ECO:0007669"/>
    <property type="project" value="InterPro"/>
</dbReference>
<accession>A0A8C3EB69</accession>
<dbReference type="GO" id="GO:0009143">
    <property type="term" value="P:nucleoside triphosphate catabolic process"/>
    <property type="evidence" value="ECO:0007669"/>
    <property type="project" value="TreeGrafter"/>
</dbReference>
<dbReference type="Gene3D" id="4.10.410.20">
    <property type="match status" value="2"/>
</dbReference>
<feature type="region of interest" description="Disordered" evidence="29">
    <location>
        <begin position="1"/>
        <end position="45"/>
    </location>
</feature>
<dbReference type="EC" id="3.6.1.9" evidence="19"/>
<feature type="compositionally biased region" description="Basic and acidic residues" evidence="29">
    <location>
        <begin position="62"/>
        <end position="79"/>
    </location>
</feature>
<evidence type="ECO:0000256" key="6">
    <source>
        <dbReference type="ARBA" id="ARBA00022475"/>
    </source>
</evidence>
<protein>
    <recommendedName>
        <fullName evidence="25">Alkaline phosphodiesterase I</fullName>
        <ecNumber evidence="5">3.1.4.1</ecNumber>
        <ecNumber evidence="19">3.6.1.9</ecNumber>
    </recommendedName>
    <alternativeName>
        <fullName evidence="23">Nucleotide diphosphatase</fullName>
    </alternativeName>
    <alternativeName>
        <fullName evidence="24">Nucleotide pyrophosphatase</fullName>
    </alternativeName>
</protein>
<evidence type="ECO:0000256" key="11">
    <source>
        <dbReference type="ARBA" id="ARBA00022801"/>
    </source>
</evidence>
<keyword evidence="15" id="KW-1133">Transmembrane helix</keyword>
<keyword evidence="17" id="KW-1015">Disulfide bond</keyword>
<evidence type="ECO:0000256" key="19">
    <source>
        <dbReference type="ARBA" id="ARBA00038862"/>
    </source>
</evidence>
<dbReference type="InterPro" id="IPR044929">
    <property type="entry name" value="DNA/RNA_non-sp_Endonuclease_sf"/>
</dbReference>
<dbReference type="SUPFAM" id="SSF53649">
    <property type="entry name" value="Alkaline phosphatase-like"/>
    <property type="match status" value="1"/>
</dbReference>
<dbReference type="InterPro" id="IPR020821">
    <property type="entry name" value="ENPP1-3/EXOG-like_nuc-like"/>
</dbReference>
<evidence type="ECO:0000256" key="29">
    <source>
        <dbReference type="SAM" id="MobiDB-lite"/>
    </source>
</evidence>